<feature type="compositionally biased region" description="Pro residues" evidence="1">
    <location>
        <begin position="91"/>
        <end position="100"/>
    </location>
</feature>
<feature type="region of interest" description="Disordered" evidence="1">
    <location>
        <begin position="87"/>
        <end position="114"/>
    </location>
</feature>
<evidence type="ECO:0000313" key="4">
    <source>
        <dbReference type="Proteomes" id="UP000594263"/>
    </source>
</evidence>
<accession>A0A7N0VM50</accession>
<keyword evidence="4" id="KW-1185">Reference proteome</keyword>
<dbReference type="AlphaFoldDB" id="A0A7N0VM50"/>
<feature type="signal peptide" evidence="2">
    <location>
        <begin position="1"/>
        <end position="30"/>
    </location>
</feature>
<name>A0A7N0VM50_KALFE</name>
<organism evidence="3 4">
    <name type="scientific">Kalanchoe fedtschenkoi</name>
    <name type="common">Lavender scallops</name>
    <name type="synonym">South American air plant</name>
    <dbReference type="NCBI Taxonomy" id="63787"/>
    <lineage>
        <taxon>Eukaryota</taxon>
        <taxon>Viridiplantae</taxon>
        <taxon>Streptophyta</taxon>
        <taxon>Embryophyta</taxon>
        <taxon>Tracheophyta</taxon>
        <taxon>Spermatophyta</taxon>
        <taxon>Magnoliopsida</taxon>
        <taxon>eudicotyledons</taxon>
        <taxon>Gunneridae</taxon>
        <taxon>Pentapetalae</taxon>
        <taxon>Saxifragales</taxon>
        <taxon>Crassulaceae</taxon>
        <taxon>Kalanchoe</taxon>
    </lineage>
</organism>
<feature type="chain" id="PRO_5029902639" evidence="2">
    <location>
        <begin position="31"/>
        <end position="114"/>
    </location>
</feature>
<feature type="compositionally biased region" description="Basic and acidic residues" evidence="1">
    <location>
        <begin position="105"/>
        <end position="114"/>
    </location>
</feature>
<reference evidence="3" key="1">
    <citation type="submission" date="2021-01" db="UniProtKB">
        <authorList>
            <consortium name="EnsemblPlants"/>
        </authorList>
    </citation>
    <scope>IDENTIFICATION</scope>
</reference>
<evidence type="ECO:0000313" key="3">
    <source>
        <dbReference type="EnsemblPlants" id="Kaladp1310s0008.1.v1.1.CDS.1"/>
    </source>
</evidence>
<dbReference type="Proteomes" id="UP000594263">
    <property type="component" value="Unplaced"/>
</dbReference>
<evidence type="ECO:0000256" key="1">
    <source>
        <dbReference type="SAM" id="MobiDB-lite"/>
    </source>
</evidence>
<keyword evidence="2" id="KW-0732">Signal</keyword>
<sequence>MASPRASSSKYVACFVGLLLLAALDGEAAGVELMNLGSCLSDCGNQMVQCTTTCAFRGLQALQCLEECGVANVGCMGKCSGLMAVATEKTPTPPPSPSKPPKLGLELKEADLGN</sequence>
<dbReference type="Gramene" id="Kaladp1310s0008.1.v1.1">
    <property type="protein sequence ID" value="Kaladp1310s0008.1.v1.1.CDS.1"/>
    <property type="gene ID" value="Kaladp1310s0008.v1.1"/>
</dbReference>
<dbReference type="EnsemblPlants" id="Kaladp1310s0008.1.v1.1">
    <property type="protein sequence ID" value="Kaladp1310s0008.1.v1.1.CDS.1"/>
    <property type="gene ID" value="Kaladp1310s0008.v1.1"/>
</dbReference>
<proteinExistence type="predicted"/>
<protein>
    <submittedName>
        <fullName evidence="3">Uncharacterized protein</fullName>
    </submittedName>
</protein>
<evidence type="ECO:0000256" key="2">
    <source>
        <dbReference type="SAM" id="SignalP"/>
    </source>
</evidence>